<feature type="chain" id="PRO_5004771286" evidence="1">
    <location>
        <begin position="19"/>
        <end position="210"/>
    </location>
</feature>
<keyword evidence="1" id="KW-0732">Signal</keyword>
<feature type="signal peptide" evidence="1">
    <location>
        <begin position="1"/>
        <end position="18"/>
    </location>
</feature>
<keyword evidence="3" id="KW-1185">Reference proteome</keyword>
<name>V8P4H4_OPHHA</name>
<dbReference type="Proteomes" id="UP000018936">
    <property type="component" value="Unassembled WGS sequence"/>
</dbReference>
<dbReference type="InterPro" id="IPR050869">
    <property type="entry name" value="H3K4_H4K5_MeTrfase"/>
</dbReference>
<dbReference type="Gene3D" id="2.170.270.10">
    <property type="entry name" value="SET domain"/>
    <property type="match status" value="1"/>
</dbReference>
<feature type="non-terminal residue" evidence="2">
    <location>
        <position position="1"/>
    </location>
</feature>
<comment type="caution">
    <text evidence="2">The sequence shown here is derived from an EMBL/GenBank/DDBJ whole genome shotgun (WGS) entry which is preliminary data.</text>
</comment>
<evidence type="ECO:0000313" key="2">
    <source>
        <dbReference type="EMBL" id="ETE68913.1"/>
    </source>
</evidence>
<dbReference type="EMBL" id="AZIM01000889">
    <property type="protein sequence ID" value="ETE68913.1"/>
    <property type="molecule type" value="Genomic_DNA"/>
</dbReference>
<dbReference type="OrthoDB" id="265717at2759"/>
<dbReference type="SUPFAM" id="SSF82199">
    <property type="entry name" value="SET domain"/>
    <property type="match status" value="1"/>
</dbReference>
<proteinExistence type="predicted"/>
<protein>
    <submittedName>
        <fullName evidence="2">SET and MYND domain-containing protein 3</fullName>
    </submittedName>
</protein>
<evidence type="ECO:0000256" key="1">
    <source>
        <dbReference type="SAM" id="SignalP"/>
    </source>
</evidence>
<dbReference type="AlphaFoldDB" id="V8P4H4"/>
<accession>V8P4H4</accession>
<organism evidence="2 3">
    <name type="scientific">Ophiophagus hannah</name>
    <name type="common">King cobra</name>
    <name type="synonym">Naja hannah</name>
    <dbReference type="NCBI Taxonomy" id="8665"/>
    <lineage>
        <taxon>Eukaryota</taxon>
        <taxon>Metazoa</taxon>
        <taxon>Chordata</taxon>
        <taxon>Craniata</taxon>
        <taxon>Vertebrata</taxon>
        <taxon>Euteleostomi</taxon>
        <taxon>Lepidosauria</taxon>
        <taxon>Squamata</taxon>
        <taxon>Bifurcata</taxon>
        <taxon>Unidentata</taxon>
        <taxon>Episquamata</taxon>
        <taxon>Toxicofera</taxon>
        <taxon>Serpentes</taxon>
        <taxon>Colubroidea</taxon>
        <taxon>Elapidae</taxon>
        <taxon>Elapinae</taxon>
        <taxon>Ophiophagus</taxon>
    </lineage>
</organism>
<dbReference type="PANTHER" id="PTHR12197">
    <property type="entry name" value="HISTONE-LYSINE N-METHYLTRANSFERASE SMYD"/>
    <property type="match status" value="1"/>
</dbReference>
<sequence>MTKQILILFLQVTSNCFSISNGEMQDVGVGLYPSMSLLNNSCDPNCVVIFEGPQLHLRSIREMQLGEEDSTMLFTTKCAQPFVNLYHSLRLNMKVSQKEAKVSNVLTDTPEAENLSGLCHMQLTISYTETVMPTPERQQNLKRQYCFECDCIMCSTQSKDALYYQKDWKTWTATELLEDNTKQLLKTASYVEVSLFNPVLFFLLAQHEQD</sequence>
<dbReference type="GO" id="GO:0005634">
    <property type="term" value="C:nucleus"/>
    <property type="evidence" value="ECO:0007669"/>
    <property type="project" value="TreeGrafter"/>
</dbReference>
<gene>
    <name evidence="2" type="primary">Smyd3</name>
    <name evidence="2" type="ORF">L345_05285</name>
</gene>
<evidence type="ECO:0000313" key="3">
    <source>
        <dbReference type="Proteomes" id="UP000018936"/>
    </source>
</evidence>
<dbReference type="InterPro" id="IPR046341">
    <property type="entry name" value="SET_dom_sf"/>
</dbReference>
<reference evidence="2 3" key="1">
    <citation type="journal article" date="2013" name="Proc. Natl. Acad. Sci. U.S.A.">
        <title>The king cobra genome reveals dynamic gene evolution and adaptation in the snake venom system.</title>
        <authorList>
            <person name="Vonk F.J."/>
            <person name="Casewell N.R."/>
            <person name="Henkel C.V."/>
            <person name="Heimberg A.M."/>
            <person name="Jansen H.J."/>
            <person name="McCleary R.J."/>
            <person name="Kerkkamp H.M."/>
            <person name="Vos R.A."/>
            <person name="Guerreiro I."/>
            <person name="Calvete J.J."/>
            <person name="Wuster W."/>
            <person name="Woods A.E."/>
            <person name="Logan J.M."/>
            <person name="Harrison R.A."/>
            <person name="Castoe T.A."/>
            <person name="de Koning A.P."/>
            <person name="Pollock D.D."/>
            <person name="Yandell M."/>
            <person name="Calderon D."/>
            <person name="Renjifo C."/>
            <person name="Currier R.B."/>
            <person name="Salgado D."/>
            <person name="Pla D."/>
            <person name="Sanz L."/>
            <person name="Hyder A.S."/>
            <person name="Ribeiro J.M."/>
            <person name="Arntzen J.W."/>
            <person name="van den Thillart G.E."/>
            <person name="Boetzer M."/>
            <person name="Pirovano W."/>
            <person name="Dirks R.P."/>
            <person name="Spaink H.P."/>
            <person name="Duboule D."/>
            <person name="McGlinn E."/>
            <person name="Kini R.M."/>
            <person name="Richardson M.K."/>
        </authorList>
    </citation>
    <scope>NUCLEOTIDE SEQUENCE</scope>
    <source>
        <tissue evidence="2">Blood</tissue>
    </source>
</reference>
<dbReference type="PANTHER" id="PTHR12197:SF288">
    <property type="entry name" value="HISTONE-LYSINE N-METHYLTRANSFERASE SMYD3"/>
    <property type="match status" value="1"/>
</dbReference>